<protein>
    <submittedName>
        <fullName evidence="2">Helix-hairpin-helix domain-containing protein</fullName>
    </submittedName>
</protein>
<sequence length="65" mass="7259">MNLSRKLQGNYASKEELMEVKGIGAAKADAIIEERQNGKFTSFDDFQRVEGVGEKAAFNVKEHVK</sequence>
<reference evidence="2" key="1">
    <citation type="submission" date="2023-01" db="EMBL/GenBank/DDBJ databases">
        <title>Sulfurovum sp. XTW-4 genome assembly.</title>
        <authorList>
            <person name="Wang J."/>
        </authorList>
    </citation>
    <scope>NUCLEOTIDE SEQUENCE</scope>
    <source>
        <strain evidence="2">XTW-4</strain>
    </source>
</reference>
<dbReference type="InterPro" id="IPR051675">
    <property type="entry name" value="Endo/Exo/Phosphatase_dom_1"/>
</dbReference>
<dbReference type="PANTHER" id="PTHR21180:SF32">
    <property type="entry name" value="ENDONUCLEASE_EXONUCLEASE_PHOSPHATASE FAMILY DOMAIN-CONTAINING PROTEIN 1"/>
    <property type="match status" value="1"/>
</dbReference>
<dbReference type="InterPro" id="IPR010994">
    <property type="entry name" value="RuvA_2-like"/>
</dbReference>
<comment type="caution">
    <text evidence="2">The sequence shown here is derived from an EMBL/GenBank/DDBJ whole genome shotgun (WGS) entry which is preliminary data.</text>
</comment>
<dbReference type="InterPro" id="IPR003583">
    <property type="entry name" value="Hlx-hairpin-Hlx_DNA-bd_motif"/>
</dbReference>
<name>A0ABT7QRJ0_9BACT</name>
<dbReference type="Proteomes" id="UP001169066">
    <property type="component" value="Unassembled WGS sequence"/>
</dbReference>
<dbReference type="SMART" id="SM00278">
    <property type="entry name" value="HhH1"/>
    <property type="match status" value="2"/>
</dbReference>
<dbReference type="SUPFAM" id="SSF47781">
    <property type="entry name" value="RuvA domain 2-like"/>
    <property type="match status" value="1"/>
</dbReference>
<gene>
    <name evidence="2" type="ORF">PF327_05820</name>
</gene>
<proteinExistence type="predicted"/>
<evidence type="ECO:0000259" key="1">
    <source>
        <dbReference type="SMART" id="SM00278"/>
    </source>
</evidence>
<evidence type="ECO:0000313" key="2">
    <source>
        <dbReference type="EMBL" id="MDM5263713.1"/>
    </source>
</evidence>
<dbReference type="EMBL" id="JAQIBC010000003">
    <property type="protein sequence ID" value="MDM5263713.1"/>
    <property type="molecule type" value="Genomic_DNA"/>
</dbReference>
<organism evidence="2 3">
    <name type="scientific">Sulfurovum xiamenensis</name>
    <dbReference type="NCBI Taxonomy" id="3019066"/>
    <lineage>
        <taxon>Bacteria</taxon>
        <taxon>Pseudomonadati</taxon>
        <taxon>Campylobacterota</taxon>
        <taxon>Epsilonproteobacteria</taxon>
        <taxon>Campylobacterales</taxon>
        <taxon>Sulfurovaceae</taxon>
        <taxon>Sulfurovum</taxon>
    </lineage>
</organism>
<feature type="domain" description="Helix-hairpin-helix DNA-binding motif class 1" evidence="1">
    <location>
        <begin position="15"/>
        <end position="34"/>
    </location>
</feature>
<evidence type="ECO:0000313" key="3">
    <source>
        <dbReference type="Proteomes" id="UP001169066"/>
    </source>
</evidence>
<accession>A0ABT7QRJ0</accession>
<dbReference type="RefSeq" id="WP_289401923.1">
    <property type="nucleotide sequence ID" value="NZ_JAQIBC010000003.1"/>
</dbReference>
<dbReference type="Pfam" id="PF12836">
    <property type="entry name" value="HHH_3"/>
    <property type="match status" value="1"/>
</dbReference>
<keyword evidence="3" id="KW-1185">Reference proteome</keyword>
<feature type="domain" description="Helix-hairpin-helix DNA-binding motif class 1" evidence="1">
    <location>
        <begin position="44"/>
        <end position="63"/>
    </location>
</feature>
<dbReference type="Gene3D" id="1.10.150.320">
    <property type="entry name" value="Photosystem II 12 kDa extrinsic protein"/>
    <property type="match status" value="1"/>
</dbReference>
<dbReference type="PANTHER" id="PTHR21180">
    <property type="entry name" value="ENDONUCLEASE/EXONUCLEASE/PHOSPHATASE FAMILY DOMAIN-CONTAINING PROTEIN 1"/>
    <property type="match status" value="1"/>
</dbReference>